<dbReference type="EMBL" id="VIAR01000004">
    <property type="protein sequence ID" value="TQD39297.1"/>
    <property type="molecule type" value="Genomic_DNA"/>
</dbReference>
<feature type="domain" description="Secretion system C-terminal sorting" evidence="2">
    <location>
        <begin position="604"/>
        <end position="673"/>
    </location>
</feature>
<keyword evidence="1" id="KW-0732">Signal</keyword>
<organism evidence="3 4">
    <name type="scientific">Haloflavibacter putidus</name>
    <dbReference type="NCBI Taxonomy" id="2576776"/>
    <lineage>
        <taxon>Bacteria</taxon>
        <taxon>Pseudomonadati</taxon>
        <taxon>Bacteroidota</taxon>
        <taxon>Flavobacteriia</taxon>
        <taxon>Flavobacteriales</taxon>
        <taxon>Flavobacteriaceae</taxon>
        <taxon>Haloflavibacter</taxon>
    </lineage>
</organism>
<evidence type="ECO:0000313" key="3">
    <source>
        <dbReference type="EMBL" id="TQD39297.1"/>
    </source>
</evidence>
<dbReference type="Pfam" id="PF18962">
    <property type="entry name" value="Por_Secre_tail"/>
    <property type="match status" value="1"/>
</dbReference>
<protein>
    <submittedName>
        <fullName evidence="3">T9SS type A sorting domain-containing protein</fullName>
    </submittedName>
</protein>
<sequence length="678" mass="75010">MISVLSNCEFIRPSNFKLFLRKQSNNSDNFHTLSSQMYYFCIKLVSMKKISTLSFLLFVGFIGFAQLTVKPTSYANEATEDSKDFYIYVKGTVVSVEGNTELTKNNDTDIASIYLREKGQFVQKDESSPNSGTGLLSVYQEGTSDAYAYNYWGSPVGVLMGNETGAGNKSFGIQALEDPNTTLASFPANITGNYEGSTNPLTISRRWIYKFIGTGDDEYFSWIQVGANYGINPGEGFTMKGVDGTDPNIVNGVQNNPGSNQRYDFRGRPNNGLIELTPATTEGEMMIVGNPYPSAINLNYFLIENSGNGTFSCGSETIQRRNATTGIAYFWDSDPSVQSHYVADYVGGYAAYSTGGDCNSSGVYTPPVFYNYTSAGEIIVGSGETQTADEKANRRFLPIAQGFKLNAPAGTIAPVQFSNAQRVFVKEGVSNESYFDRAANSQTQTQEYAPNVVPKMRVNIEFNEAYTRQMAVAFSDNATTGYDIAMDAANTDGLGSDAGSLLNGSNYVIDIRPYDEEDAIPLFLTLSNQSDIAININNFENFDTDNVFLYDTETDQYYSIKNDYFYITLPEGDYSGRFELRFQDDSSLSVEDEIADNFVVVQNNPAQQLEIYNPKFMDVQAVSVFDMTGKQILNKQNVGNNERFSFSTQNLAQAIYVVKITTVKNNTLTKKITVFKGR</sequence>
<dbReference type="OrthoDB" id="2582440at2"/>
<gene>
    <name evidence="3" type="ORF">FKR84_05210</name>
</gene>
<evidence type="ECO:0000259" key="2">
    <source>
        <dbReference type="Pfam" id="PF18962"/>
    </source>
</evidence>
<evidence type="ECO:0000256" key="1">
    <source>
        <dbReference type="ARBA" id="ARBA00022729"/>
    </source>
</evidence>
<dbReference type="InterPro" id="IPR026444">
    <property type="entry name" value="Secre_tail"/>
</dbReference>
<name>A0A507ZQS4_9FLAO</name>
<dbReference type="NCBIfam" id="TIGR04183">
    <property type="entry name" value="Por_Secre_tail"/>
    <property type="match status" value="1"/>
</dbReference>
<dbReference type="AlphaFoldDB" id="A0A507ZQS4"/>
<keyword evidence="4" id="KW-1185">Reference proteome</keyword>
<evidence type="ECO:0000313" key="4">
    <source>
        <dbReference type="Proteomes" id="UP000317169"/>
    </source>
</evidence>
<proteinExistence type="predicted"/>
<dbReference type="Proteomes" id="UP000317169">
    <property type="component" value="Unassembled WGS sequence"/>
</dbReference>
<comment type="caution">
    <text evidence="3">The sequence shown here is derived from an EMBL/GenBank/DDBJ whole genome shotgun (WGS) entry which is preliminary data.</text>
</comment>
<accession>A0A507ZQS4</accession>
<reference evidence="3 4" key="1">
    <citation type="submission" date="2019-06" db="EMBL/GenBank/DDBJ databases">
        <title>Flavibacter putida gen. nov., sp. nov., a novel marine bacterium of the family Flavobacteriaceae isolated from coastal seawater.</title>
        <authorList>
            <person name="Feng X."/>
        </authorList>
    </citation>
    <scope>NUCLEOTIDE SEQUENCE [LARGE SCALE GENOMIC DNA]</scope>
    <source>
        <strain evidence="3 4">PLHSN227</strain>
    </source>
</reference>